<evidence type="ECO:0008006" key="3">
    <source>
        <dbReference type="Google" id="ProtNLM"/>
    </source>
</evidence>
<protein>
    <recommendedName>
        <fullName evidence="3">SGNH/GDSL hydrolase family protein</fullName>
    </recommendedName>
</protein>
<name>A0ABU7XMM0_9FLAO</name>
<keyword evidence="2" id="KW-1185">Reference proteome</keyword>
<reference evidence="1 2" key="1">
    <citation type="submission" date="2022-09" db="EMBL/GenBank/DDBJ databases">
        <title>Genome sequencing of Flavivirga sp. MEBiC05379.</title>
        <authorList>
            <person name="Oh H.-M."/>
            <person name="Kwon K.K."/>
            <person name="Park M.J."/>
            <person name="Yang S.-H."/>
        </authorList>
    </citation>
    <scope>NUCLEOTIDE SEQUENCE [LARGE SCALE GENOMIC DNA]</scope>
    <source>
        <strain evidence="1 2">MEBiC05379</strain>
    </source>
</reference>
<evidence type="ECO:0000313" key="2">
    <source>
        <dbReference type="Proteomes" id="UP001337305"/>
    </source>
</evidence>
<evidence type="ECO:0000313" key="1">
    <source>
        <dbReference type="EMBL" id="MEF3831967.1"/>
    </source>
</evidence>
<dbReference type="InterPro" id="IPR036514">
    <property type="entry name" value="SGNH_hydro_sf"/>
</dbReference>
<accession>A0ABU7XMM0</accession>
<gene>
    <name evidence="1" type="ORF">N1F79_02390</name>
</gene>
<dbReference type="Proteomes" id="UP001337305">
    <property type="component" value="Unassembled WGS sequence"/>
</dbReference>
<dbReference type="SUPFAM" id="SSF52266">
    <property type="entry name" value="SGNH hydrolase"/>
    <property type="match status" value="1"/>
</dbReference>
<organism evidence="1 2">
    <name type="scientific">Flavivirga spongiicola</name>
    <dbReference type="NCBI Taxonomy" id="421621"/>
    <lineage>
        <taxon>Bacteria</taxon>
        <taxon>Pseudomonadati</taxon>
        <taxon>Bacteroidota</taxon>
        <taxon>Flavobacteriia</taxon>
        <taxon>Flavobacteriales</taxon>
        <taxon>Flavobacteriaceae</taxon>
        <taxon>Flavivirga</taxon>
    </lineage>
</organism>
<comment type="caution">
    <text evidence="1">The sequence shown here is derived from an EMBL/GenBank/DDBJ whole genome shotgun (WGS) entry which is preliminary data.</text>
</comment>
<proteinExistence type="predicted"/>
<dbReference type="RefSeq" id="WP_303308963.1">
    <property type="nucleotide sequence ID" value="NZ_JAODOP010000001.1"/>
</dbReference>
<sequence>MDIVLDNDAICDNVWHKIFNGKINSDIIIIGNSKAEAHYNPKIIENFTKHTAYNLGISGTPLNILKIRWQSYINNNKLPKLLIIDVDNNILGTSNSLFEKFQYLPYTSKKEYQDIVKYLDEDYYYEKIIPMYKYRGYEMQVFNKLKSIGDTNDCGHIYKGFKPHDKSWDKNNWALFSKRLLDKDKVDFQSIYKKGIDELNEIIFFCKKNKIQICFIRSPQYYKVNDYKKERSIYVDNILSEIALKNNLEYLNFSKDSLTLDEANFYDKSHLNIEGANKFSNNIAIYINSIIFDKNN</sequence>
<dbReference type="Gene3D" id="3.40.50.1110">
    <property type="entry name" value="SGNH hydrolase"/>
    <property type="match status" value="1"/>
</dbReference>
<dbReference type="EMBL" id="JAODOP010000001">
    <property type="protein sequence ID" value="MEF3831967.1"/>
    <property type="molecule type" value="Genomic_DNA"/>
</dbReference>